<dbReference type="GO" id="GO:0006811">
    <property type="term" value="P:monoatomic ion transport"/>
    <property type="evidence" value="ECO:0007669"/>
    <property type="project" value="InterPro"/>
</dbReference>
<feature type="non-terminal residue" evidence="3">
    <location>
        <position position="1"/>
    </location>
</feature>
<dbReference type="InterPro" id="IPR038050">
    <property type="entry name" value="Neuro_actylchol_rec"/>
</dbReference>
<name>A0AA36GC30_9BILA</name>
<dbReference type="Gene3D" id="1.20.58.390">
    <property type="entry name" value="Neurotransmitter-gated ion-channel transmembrane domain"/>
    <property type="match status" value="1"/>
</dbReference>
<dbReference type="AlphaFoldDB" id="A0AA36GC30"/>
<evidence type="ECO:0000313" key="3">
    <source>
        <dbReference type="EMBL" id="CAJ0583112.1"/>
    </source>
</evidence>
<accession>A0AA36GC30</accession>
<gene>
    <name evidence="3" type="ORF">MSPICULIGERA_LOCUS21220</name>
</gene>
<keyword evidence="2" id="KW-1133">Transmembrane helix</keyword>
<dbReference type="InterPro" id="IPR036719">
    <property type="entry name" value="Neuro-gated_channel_TM_sf"/>
</dbReference>
<dbReference type="SUPFAM" id="SSF90112">
    <property type="entry name" value="Neurotransmitter-gated ion-channel transmembrane pore"/>
    <property type="match status" value="1"/>
</dbReference>
<reference evidence="3" key="1">
    <citation type="submission" date="2023-06" db="EMBL/GenBank/DDBJ databases">
        <authorList>
            <person name="Delattre M."/>
        </authorList>
    </citation>
    <scope>NUCLEOTIDE SEQUENCE</scope>
    <source>
        <strain evidence="3">AF72</strain>
    </source>
</reference>
<evidence type="ECO:0000313" key="4">
    <source>
        <dbReference type="Proteomes" id="UP001177023"/>
    </source>
</evidence>
<keyword evidence="4" id="KW-1185">Reference proteome</keyword>
<evidence type="ECO:0000256" key="2">
    <source>
        <dbReference type="SAM" id="Phobius"/>
    </source>
</evidence>
<sequence length="141" mass="16116">MSARQEKKQESSTSPTSRGRSRSLSGSANMPLTLSPMSPRICRNHMPPDEDLGDPRTRKRIVVSTDSGTGRHISEGVAESMLLLEDNSTPSFPKKHKTPRFSFTKKKITCEDIDRWSIITFPFLFTLFNIIYWSYYLTRAQ</sequence>
<protein>
    <submittedName>
        <fullName evidence="3">Uncharacterized protein</fullName>
    </submittedName>
</protein>
<proteinExistence type="predicted"/>
<dbReference type="Proteomes" id="UP001177023">
    <property type="component" value="Unassembled WGS sequence"/>
</dbReference>
<comment type="caution">
    <text evidence="3">The sequence shown here is derived from an EMBL/GenBank/DDBJ whole genome shotgun (WGS) entry which is preliminary data.</text>
</comment>
<organism evidence="3 4">
    <name type="scientific">Mesorhabditis spiculigera</name>
    <dbReference type="NCBI Taxonomy" id="96644"/>
    <lineage>
        <taxon>Eukaryota</taxon>
        <taxon>Metazoa</taxon>
        <taxon>Ecdysozoa</taxon>
        <taxon>Nematoda</taxon>
        <taxon>Chromadorea</taxon>
        <taxon>Rhabditida</taxon>
        <taxon>Rhabditina</taxon>
        <taxon>Rhabditomorpha</taxon>
        <taxon>Rhabditoidea</taxon>
        <taxon>Rhabditidae</taxon>
        <taxon>Mesorhabditinae</taxon>
        <taxon>Mesorhabditis</taxon>
    </lineage>
</organism>
<dbReference type="EMBL" id="CATQJA010002665">
    <property type="protein sequence ID" value="CAJ0583112.1"/>
    <property type="molecule type" value="Genomic_DNA"/>
</dbReference>
<evidence type="ECO:0000256" key="1">
    <source>
        <dbReference type="SAM" id="MobiDB-lite"/>
    </source>
</evidence>
<feature type="compositionally biased region" description="Basic and acidic residues" evidence="1">
    <location>
        <begin position="1"/>
        <end position="10"/>
    </location>
</feature>
<keyword evidence="2" id="KW-0812">Transmembrane</keyword>
<feature type="region of interest" description="Disordered" evidence="1">
    <location>
        <begin position="1"/>
        <end position="57"/>
    </location>
</feature>
<feature type="transmembrane region" description="Helical" evidence="2">
    <location>
        <begin position="116"/>
        <end position="135"/>
    </location>
</feature>
<feature type="compositionally biased region" description="Low complexity" evidence="1">
    <location>
        <begin position="11"/>
        <end position="27"/>
    </location>
</feature>
<dbReference type="GO" id="GO:0016020">
    <property type="term" value="C:membrane"/>
    <property type="evidence" value="ECO:0007669"/>
    <property type="project" value="InterPro"/>
</dbReference>
<keyword evidence="2" id="KW-0472">Membrane</keyword>